<gene>
    <name evidence="1" type="ORF">E1293_45615</name>
</gene>
<protein>
    <submittedName>
        <fullName evidence="1">Uncharacterized protein</fullName>
    </submittedName>
</protein>
<dbReference type="AlphaFoldDB" id="A0A4R4ZRB3"/>
<keyword evidence="2" id="KW-1185">Reference proteome</keyword>
<reference evidence="1 2" key="1">
    <citation type="submission" date="2019-03" db="EMBL/GenBank/DDBJ databases">
        <title>Draft genome sequences of novel Actinobacteria.</title>
        <authorList>
            <person name="Sahin N."/>
            <person name="Ay H."/>
            <person name="Saygin H."/>
        </authorList>
    </citation>
    <scope>NUCLEOTIDE SEQUENCE [LARGE SCALE GENOMIC DNA]</scope>
    <source>
        <strain evidence="1 2">DSM 45941</strain>
    </source>
</reference>
<comment type="caution">
    <text evidence="1">The sequence shown here is derived from an EMBL/GenBank/DDBJ whole genome shotgun (WGS) entry which is preliminary data.</text>
</comment>
<organism evidence="1 2">
    <name type="scientific">Actinomadura darangshiensis</name>
    <dbReference type="NCBI Taxonomy" id="705336"/>
    <lineage>
        <taxon>Bacteria</taxon>
        <taxon>Bacillati</taxon>
        <taxon>Actinomycetota</taxon>
        <taxon>Actinomycetes</taxon>
        <taxon>Streptosporangiales</taxon>
        <taxon>Thermomonosporaceae</taxon>
        <taxon>Actinomadura</taxon>
    </lineage>
</organism>
<dbReference type="Proteomes" id="UP000295578">
    <property type="component" value="Unassembled WGS sequence"/>
</dbReference>
<dbReference type="RefSeq" id="WP_132206194.1">
    <property type="nucleotide sequence ID" value="NZ_SMKY01000512.1"/>
</dbReference>
<proteinExistence type="predicted"/>
<accession>A0A4R4ZRB3</accession>
<evidence type="ECO:0000313" key="1">
    <source>
        <dbReference type="EMBL" id="TDD60614.1"/>
    </source>
</evidence>
<dbReference type="OrthoDB" id="4249574at2"/>
<name>A0A4R4ZRB3_9ACTN</name>
<dbReference type="EMBL" id="SMKY01000512">
    <property type="protein sequence ID" value="TDD60614.1"/>
    <property type="molecule type" value="Genomic_DNA"/>
</dbReference>
<sequence length="89" mass="10016">MAEWVDWCSTLALEINQELDSMASEGESAESAFYPAGDLPELTPMERLELRDQLQTLVLLENRSETHDDIHALARQSAARMENALRRGA</sequence>
<evidence type="ECO:0000313" key="2">
    <source>
        <dbReference type="Proteomes" id="UP000295578"/>
    </source>
</evidence>